<feature type="chain" id="PRO_5037838640" evidence="8">
    <location>
        <begin position="18"/>
        <end position="648"/>
    </location>
</feature>
<evidence type="ECO:0000256" key="4">
    <source>
        <dbReference type="ARBA" id="ARBA00022840"/>
    </source>
</evidence>
<name>A0A914CLN6_9BILA</name>
<dbReference type="PROSITE" id="PS00107">
    <property type="entry name" value="PROTEIN_KINASE_ATP"/>
    <property type="match status" value="1"/>
</dbReference>
<evidence type="ECO:0000256" key="1">
    <source>
        <dbReference type="ARBA" id="ARBA00022679"/>
    </source>
</evidence>
<dbReference type="GO" id="GO:0005634">
    <property type="term" value="C:nucleus"/>
    <property type="evidence" value="ECO:0007669"/>
    <property type="project" value="TreeGrafter"/>
</dbReference>
<feature type="coiled-coil region" evidence="7">
    <location>
        <begin position="593"/>
        <end position="641"/>
    </location>
</feature>
<evidence type="ECO:0000256" key="7">
    <source>
        <dbReference type="SAM" id="Coils"/>
    </source>
</evidence>
<dbReference type="PANTHER" id="PTHR11042">
    <property type="entry name" value="EUKARYOTIC TRANSLATION INITIATION FACTOR 2-ALPHA KINASE EIF2-ALPHA KINASE -RELATED"/>
    <property type="match status" value="1"/>
</dbReference>
<dbReference type="AlphaFoldDB" id="A0A914CLN6"/>
<evidence type="ECO:0000256" key="5">
    <source>
        <dbReference type="ARBA" id="ARBA00037982"/>
    </source>
</evidence>
<dbReference type="GO" id="GO:0005524">
    <property type="term" value="F:ATP binding"/>
    <property type="evidence" value="ECO:0007669"/>
    <property type="project" value="UniProtKB-UniRule"/>
</dbReference>
<evidence type="ECO:0000256" key="8">
    <source>
        <dbReference type="SAM" id="SignalP"/>
    </source>
</evidence>
<dbReference type="PROSITE" id="PS50011">
    <property type="entry name" value="PROTEIN_KINASE_DOM"/>
    <property type="match status" value="1"/>
</dbReference>
<dbReference type="Gene3D" id="1.20.5.340">
    <property type="match status" value="1"/>
</dbReference>
<dbReference type="GO" id="GO:0004694">
    <property type="term" value="F:eukaryotic translation initiation factor 2alpha kinase activity"/>
    <property type="evidence" value="ECO:0007669"/>
    <property type="project" value="TreeGrafter"/>
</dbReference>
<evidence type="ECO:0000259" key="9">
    <source>
        <dbReference type="PROSITE" id="PS50011"/>
    </source>
</evidence>
<protein>
    <submittedName>
        <fullName evidence="11">Protein kinase domain-containing protein</fullName>
    </submittedName>
</protein>
<dbReference type="WBParaSite" id="ACRNAN_scaffold1217.g32225.t1">
    <property type="protein sequence ID" value="ACRNAN_scaffold1217.g32225.t1"/>
    <property type="gene ID" value="ACRNAN_scaffold1217.g32225"/>
</dbReference>
<accession>A0A914CLN6</accession>
<sequence length="648" mass="73971">MISDNLLAFTILFEALAQTSDIYYGYLMCSTRSDTSEHDREKESENEHELEDWAEWQDEFLDKPPYLKNFLESSHDDDDQHLVPYNKNLKNGSYSYSRQEAPDLSLALASAIEFITSKLTGTNAYLVKETLYKSLTSAGLLRSEYLSDAFAASRASFILVLSNLISNIDRGTKYSLNFSPNVDSPLSVPSGNFTLGPSRYHQDFDEIECIGNGGFGEVFKARSKIDEQFYAIKKIRLRKVRCPNAFHKMINECRLHASLVAYPHLLRYHNAWIECESFNSESLPSTSQKVHSAIELSEEIKIRTDGVASTIESMSESTNAENRFWRKPTQNDHTSSPFVTFNEDASDEAQSIKEKTINNLCATQESSSVNGVALIKQNSIVSLPEPNYLRFPPVLHIQMELCETTLEKYTNERNAHRKPIDEEFNKKVVRSLLSAMVFLHKNKIIHRDIKPSNIFLKKHKDGFHVLLGDFGLAKDQSAKVYGLEQEQEANFSEPLKKLSLGIGTYSYASPEQLNSRNYDSKTDIYSCGVVVYELYNIFHTSMERSNSLKTLRATARTPVEFLGERPVLASMIDSMIRTDSYERPSAEKLLKLFERKISRRAQLVEDVQNLRRENKELKSKNASLEEQIESWKKKYEALEAIVRLQSGT</sequence>
<dbReference type="InterPro" id="IPR000719">
    <property type="entry name" value="Prot_kinase_dom"/>
</dbReference>
<feature type="signal peptide" evidence="8">
    <location>
        <begin position="1"/>
        <end position="17"/>
    </location>
</feature>
<evidence type="ECO:0000313" key="10">
    <source>
        <dbReference type="Proteomes" id="UP000887540"/>
    </source>
</evidence>
<dbReference type="PROSITE" id="PS00108">
    <property type="entry name" value="PROTEIN_KINASE_ST"/>
    <property type="match status" value="1"/>
</dbReference>
<dbReference type="SUPFAM" id="SSF56112">
    <property type="entry name" value="Protein kinase-like (PK-like)"/>
    <property type="match status" value="1"/>
</dbReference>
<keyword evidence="7" id="KW-0175">Coiled coil</keyword>
<dbReference type="InterPro" id="IPR050339">
    <property type="entry name" value="CC_SR_Kinase"/>
</dbReference>
<dbReference type="GO" id="GO:0005737">
    <property type="term" value="C:cytoplasm"/>
    <property type="evidence" value="ECO:0007669"/>
    <property type="project" value="TreeGrafter"/>
</dbReference>
<dbReference type="SMART" id="SM00220">
    <property type="entry name" value="S_TKc"/>
    <property type="match status" value="1"/>
</dbReference>
<dbReference type="Gene3D" id="3.30.200.20">
    <property type="entry name" value="Phosphorylase Kinase, domain 1"/>
    <property type="match status" value="1"/>
</dbReference>
<keyword evidence="3" id="KW-0418">Kinase</keyword>
<dbReference type="InterPro" id="IPR017441">
    <property type="entry name" value="Protein_kinase_ATP_BS"/>
</dbReference>
<dbReference type="InterPro" id="IPR008271">
    <property type="entry name" value="Ser/Thr_kinase_AS"/>
</dbReference>
<evidence type="ECO:0000256" key="3">
    <source>
        <dbReference type="ARBA" id="ARBA00022777"/>
    </source>
</evidence>
<feature type="domain" description="Protein kinase" evidence="9">
    <location>
        <begin position="204"/>
        <end position="597"/>
    </location>
</feature>
<evidence type="ECO:0000256" key="2">
    <source>
        <dbReference type="ARBA" id="ARBA00022741"/>
    </source>
</evidence>
<dbReference type="Gene3D" id="1.10.510.10">
    <property type="entry name" value="Transferase(Phosphotransferase) domain 1"/>
    <property type="match status" value="1"/>
</dbReference>
<keyword evidence="2 6" id="KW-0547">Nucleotide-binding</keyword>
<evidence type="ECO:0000313" key="11">
    <source>
        <dbReference type="WBParaSite" id="ACRNAN_scaffold1217.g32225.t1"/>
    </source>
</evidence>
<dbReference type="InterPro" id="IPR011009">
    <property type="entry name" value="Kinase-like_dom_sf"/>
</dbReference>
<keyword evidence="8" id="KW-0732">Signal</keyword>
<keyword evidence="10" id="KW-1185">Reference proteome</keyword>
<comment type="similarity">
    <text evidence="5">Belongs to the protein kinase superfamily. Ser/Thr protein kinase family. GCN2 subfamily.</text>
</comment>
<proteinExistence type="inferred from homology"/>
<feature type="binding site" evidence="6">
    <location>
        <position position="234"/>
    </location>
    <ligand>
        <name>ATP</name>
        <dbReference type="ChEBI" id="CHEBI:30616"/>
    </ligand>
</feature>
<organism evidence="10 11">
    <name type="scientific">Acrobeloides nanus</name>
    <dbReference type="NCBI Taxonomy" id="290746"/>
    <lineage>
        <taxon>Eukaryota</taxon>
        <taxon>Metazoa</taxon>
        <taxon>Ecdysozoa</taxon>
        <taxon>Nematoda</taxon>
        <taxon>Chromadorea</taxon>
        <taxon>Rhabditida</taxon>
        <taxon>Tylenchina</taxon>
        <taxon>Cephalobomorpha</taxon>
        <taxon>Cephaloboidea</taxon>
        <taxon>Cephalobidae</taxon>
        <taxon>Acrobeloides</taxon>
    </lineage>
</organism>
<keyword evidence="4 6" id="KW-0067">ATP-binding</keyword>
<keyword evidence="1" id="KW-0808">Transferase</keyword>
<evidence type="ECO:0000256" key="6">
    <source>
        <dbReference type="PROSITE-ProRule" id="PRU10141"/>
    </source>
</evidence>
<dbReference type="Pfam" id="PF00069">
    <property type="entry name" value="Pkinase"/>
    <property type="match status" value="2"/>
</dbReference>
<dbReference type="PANTHER" id="PTHR11042:SF187">
    <property type="entry name" value="EUKARYOTIC TRANSLATION INITIATION FACTOR 2-ALPHA KINASE 2"/>
    <property type="match status" value="1"/>
</dbReference>
<dbReference type="Proteomes" id="UP000887540">
    <property type="component" value="Unplaced"/>
</dbReference>
<reference evidence="11" key="1">
    <citation type="submission" date="2022-11" db="UniProtKB">
        <authorList>
            <consortium name="WormBaseParasite"/>
        </authorList>
    </citation>
    <scope>IDENTIFICATION</scope>
</reference>